<protein>
    <submittedName>
        <fullName evidence="1">Uncharacterized protein</fullName>
    </submittedName>
</protein>
<organism evidence="1 2">
    <name type="scientific">Rubroshorea leprosula</name>
    <dbReference type="NCBI Taxonomy" id="152421"/>
    <lineage>
        <taxon>Eukaryota</taxon>
        <taxon>Viridiplantae</taxon>
        <taxon>Streptophyta</taxon>
        <taxon>Embryophyta</taxon>
        <taxon>Tracheophyta</taxon>
        <taxon>Spermatophyta</taxon>
        <taxon>Magnoliopsida</taxon>
        <taxon>eudicotyledons</taxon>
        <taxon>Gunneridae</taxon>
        <taxon>Pentapetalae</taxon>
        <taxon>rosids</taxon>
        <taxon>malvids</taxon>
        <taxon>Malvales</taxon>
        <taxon>Dipterocarpaceae</taxon>
        <taxon>Rubroshorea</taxon>
    </lineage>
</organism>
<dbReference type="AlphaFoldDB" id="A0AAV5MVY9"/>
<evidence type="ECO:0000313" key="2">
    <source>
        <dbReference type="Proteomes" id="UP001054252"/>
    </source>
</evidence>
<evidence type="ECO:0000313" key="1">
    <source>
        <dbReference type="EMBL" id="GKV52891.1"/>
    </source>
</evidence>
<gene>
    <name evidence="1" type="ORF">SLEP1_g59446</name>
</gene>
<keyword evidence="2" id="KW-1185">Reference proteome</keyword>
<dbReference type="EMBL" id="BPVZ01000909">
    <property type="protein sequence ID" value="GKV52891.1"/>
    <property type="molecule type" value="Genomic_DNA"/>
</dbReference>
<sequence length="75" mass="7579">MALVVAAVDGSSSNSRADGFGCSTVAAADGSGGGNSIWVRQQQEMALVAAVATEEMDLTAATAKETEGEMEVRDV</sequence>
<proteinExistence type="predicted"/>
<dbReference type="Proteomes" id="UP001054252">
    <property type="component" value="Unassembled WGS sequence"/>
</dbReference>
<name>A0AAV5MVY9_9ROSI</name>
<comment type="caution">
    <text evidence="1">The sequence shown here is derived from an EMBL/GenBank/DDBJ whole genome shotgun (WGS) entry which is preliminary data.</text>
</comment>
<accession>A0AAV5MVY9</accession>
<reference evidence="1 2" key="1">
    <citation type="journal article" date="2021" name="Commun. Biol.">
        <title>The genome of Shorea leprosula (Dipterocarpaceae) highlights the ecological relevance of drought in aseasonal tropical rainforests.</title>
        <authorList>
            <person name="Ng K.K.S."/>
            <person name="Kobayashi M.J."/>
            <person name="Fawcett J.A."/>
            <person name="Hatakeyama M."/>
            <person name="Paape T."/>
            <person name="Ng C.H."/>
            <person name="Ang C.C."/>
            <person name="Tnah L.H."/>
            <person name="Lee C.T."/>
            <person name="Nishiyama T."/>
            <person name="Sese J."/>
            <person name="O'Brien M.J."/>
            <person name="Copetti D."/>
            <person name="Mohd Noor M.I."/>
            <person name="Ong R.C."/>
            <person name="Putra M."/>
            <person name="Sireger I.Z."/>
            <person name="Indrioko S."/>
            <person name="Kosugi Y."/>
            <person name="Izuno A."/>
            <person name="Isagi Y."/>
            <person name="Lee S.L."/>
            <person name="Shimizu K.K."/>
        </authorList>
    </citation>
    <scope>NUCLEOTIDE SEQUENCE [LARGE SCALE GENOMIC DNA]</scope>
    <source>
        <strain evidence="1">214</strain>
    </source>
</reference>